<evidence type="ECO:0000313" key="4">
    <source>
        <dbReference type="Proteomes" id="UP001497623"/>
    </source>
</evidence>
<comment type="caution">
    <text evidence="3">The sequence shown here is derived from an EMBL/GenBank/DDBJ whole genome shotgun (WGS) entry which is preliminary data.</text>
</comment>
<feature type="compositionally biased region" description="Basic and acidic residues" evidence="1">
    <location>
        <begin position="629"/>
        <end position="647"/>
    </location>
</feature>
<feature type="compositionally biased region" description="Basic and acidic residues" evidence="1">
    <location>
        <begin position="420"/>
        <end position="434"/>
    </location>
</feature>
<dbReference type="PANTHER" id="PTHR46900">
    <property type="entry name" value="TYROSINE-PROTEIN PHOSPHATASE NON-RECEPTOR TYPE 13"/>
    <property type="match status" value="1"/>
</dbReference>
<dbReference type="InterPro" id="IPR041489">
    <property type="entry name" value="PDZ_6"/>
</dbReference>
<feature type="compositionally biased region" description="Low complexity" evidence="1">
    <location>
        <begin position="354"/>
        <end position="364"/>
    </location>
</feature>
<feature type="region of interest" description="Disordered" evidence="1">
    <location>
        <begin position="387"/>
        <end position="595"/>
    </location>
</feature>
<feature type="compositionally biased region" description="Low complexity" evidence="1">
    <location>
        <begin position="85"/>
        <end position="107"/>
    </location>
</feature>
<dbReference type="Pfam" id="PF00595">
    <property type="entry name" value="PDZ"/>
    <property type="match status" value="2"/>
</dbReference>
<feature type="region of interest" description="Disordered" evidence="1">
    <location>
        <begin position="1"/>
        <end position="107"/>
    </location>
</feature>
<sequence length="739" mass="80826">MLVQDPPSPTHSHDLNHNHNHIRHKPTGSSSKYLVHESASSGGEDNYAYEESLHSGVGHNPYAQDNYGYDPGYSSERSPEEEEGPPIFRSSSSRSPSSSPHPSERPVSLMLAPGEVLSTSQLQRLCPFIRESTSFEVTVVKNLRGLGLAVTGGVECEVPWAGLIRIKKLYPQTPAWLCGQLKLGDIVLTANSQPLTGLTSHEALEVLRTAGTEVTMQVCRPDTGDMEGGTDMIDSANYDIPVVSTSLTAPTQTHNLLSPSPSLSAYGEFEVTLTKVARSLGFTLRKNDNSILGHTIRSLVKEPAISNGQLRAGDKIISVNNQDMCSLTHEEAIAFLRTCPDTVTLKLYRDAMQTPVSPVSPTEPEVIHKPKPLRKEARDMLEDLAFRKQSPCNSPSLNNTSSPGTPRRRRLQKTPSPDLKSVDRWDSLVRKTCEDTSLPGSPTLDSQLSLKSIQESDYEDSPFTDNCFNDSSHADPALQSRTTSSASSNSYSTSETSRPKRPNFLDLSSGHSCSRKTQFTPPHERDQSFPPSPSPQYPPHHLQSQTPAHGLTSTHSDTQPTFTHHNPGYSSVNFGGLPHSGGRSLSNTNSDHNLSGHHRVEAADVSIGNGLGLLKWKGVVFTPEEECPSSDHHSSDEHSEYTDETDHGTSPQNDIVTINLNRGWNSRLGFSLQPQENGQTIITTIYADSVAAKDGRLQMGDRVVRVNGINCEEMSTEEIIDILRKTRGNIALGVLQQPY</sequence>
<accession>A0AAV2QF75</accession>
<feature type="compositionally biased region" description="Polar residues" evidence="1">
    <location>
        <begin position="27"/>
        <end position="43"/>
    </location>
</feature>
<feature type="domain" description="PDZ" evidence="2">
    <location>
        <begin position="657"/>
        <end position="738"/>
    </location>
</feature>
<dbReference type="CDD" id="cd00136">
    <property type="entry name" value="PDZ_canonical"/>
    <property type="match status" value="1"/>
</dbReference>
<dbReference type="InterPro" id="IPR001478">
    <property type="entry name" value="PDZ"/>
</dbReference>
<feature type="domain" description="PDZ" evidence="2">
    <location>
        <begin position="270"/>
        <end position="351"/>
    </location>
</feature>
<dbReference type="AlphaFoldDB" id="A0AAV2QF75"/>
<feature type="compositionally biased region" description="Polar residues" evidence="1">
    <location>
        <begin position="551"/>
        <end position="573"/>
    </location>
</feature>
<dbReference type="SUPFAM" id="SSF50156">
    <property type="entry name" value="PDZ domain-like"/>
    <property type="match status" value="3"/>
</dbReference>
<dbReference type="PANTHER" id="PTHR46900:SF4">
    <property type="entry name" value="FERM AND PDZ DOMAIN CONTAINING 2"/>
    <property type="match status" value="1"/>
</dbReference>
<reference evidence="3 4" key="1">
    <citation type="submission" date="2024-05" db="EMBL/GenBank/DDBJ databases">
        <authorList>
            <person name="Wallberg A."/>
        </authorList>
    </citation>
    <scope>NUCLEOTIDE SEQUENCE [LARGE SCALE GENOMIC DNA]</scope>
</reference>
<feature type="compositionally biased region" description="Polar residues" evidence="1">
    <location>
        <begin position="438"/>
        <end position="455"/>
    </location>
</feature>
<feature type="compositionally biased region" description="Polar residues" evidence="1">
    <location>
        <begin position="509"/>
        <end position="520"/>
    </location>
</feature>
<name>A0AAV2QF75_MEGNR</name>
<feature type="region of interest" description="Disordered" evidence="1">
    <location>
        <begin position="354"/>
        <end position="373"/>
    </location>
</feature>
<evidence type="ECO:0000256" key="1">
    <source>
        <dbReference type="SAM" id="MobiDB-lite"/>
    </source>
</evidence>
<proteinExistence type="predicted"/>
<dbReference type="PROSITE" id="PS50106">
    <property type="entry name" value="PDZ"/>
    <property type="match status" value="3"/>
</dbReference>
<dbReference type="Gene3D" id="2.30.42.10">
    <property type="match status" value="3"/>
</dbReference>
<feature type="domain" description="PDZ" evidence="2">
    <location>
        <begin position="136"/>
        <end position="222"/>
    </location>
</feature>
<keyword evidence="4" id="KW-1185">Reference proteome</keyword>
<dbReference type="InterPro" id="IPR052074">
    <property type="entry name" value="NonRcpt_TyrProt_Phosphatase"/>
</dbReference>
<dbReference type="InterPro" id="IPR036034">
    <property type="entry name" value="PDZ_sf"/>
</dbReference>
<organism evidence="3 4">
    <name type="scientific">Meganyctiphanes norvegica</name>
    <name type="common">Northern krill</name>
    <name type="synonym">Thysanopoda norvegica</name>
    <dbReference type="NCBI Taxonomy" id="48144"/>
    <lineage>
        <taxon>Eukaryota</taxon>
        <taxon>Metazoa</taxon>
        <taxon>Ecdysozoa</taxon>
        <taxon>Arthropoda</taxon>
        <taxon>Crustacea</taxon>
        <taxon>Multicrustacea</taxon>
        <taxon>Malacostraca</taxon>
        <taxon>Eumalacostraca</taxon>
        <taxon>Eucarida</taxon>
        <taxon>Euphausiacea</taxon>
        <taxon>Euphausiidae</taxon>
        <taxon>Meganyctiphanes</taxon>
    </lineage>
</organism>
<dbReference type="SMART" id="SM00228">
    <property type="entry name" value="PDZ"/>
    <property type="match status" value="3"/>
</dbReference>
<feature type="compositionally biased region" description="Polar residues" evidence="1">
    <location>
        <begin position="583"/>
        <end position="593"/>
    </location>
</feature>
<protein>
    <recommendedName>
        <fullName evidence="2">PDZ domain-containing protein</fullName>
    </recommendedName>
</protein>
<evidence type="ECO:0000259" key="2">
    <source>
        <dbReference type="PROSITE" id="PS50106"/>
    </source>
</evidence>
<gene>
    <name evidence="3" type="ORF">MNOR_LOCUS10558</name>
</gene>
<feature type="compositionally biased region" description="Polar residues" evidence="1">
    <location>
        <begin position="390"/>
        <end position="404"/>
    </location>
</feature>
<feature type="region of interest" description="Disordered" evidence="1">
    <location>
        <begin position="624"/>
        <end position="653"/>
    </location>
</feature>
<dbReference type="EMBL" id="CAXKWB010005374">
    <property type="protein sequence ID" value="CAL4078072.1"/>
    <property type="molecule type" value="Genomic_DNA"/>
</dbReference>
<dbReference type="Proteomes" id="UP001497623">
    <property type="component" value="Unassembled WGS sequence"/>
</dbReference>
<evidence type="ECO:0000313" key="3">
    <source>
        <dbReference type="EMBL" id="CAL4078072.1"/>
    </source>
</evidence>
<feature type="compositionally biased region" description="Low complexity" evidence="1">
    <location>
        <begin position="480"/>
        <end position="496"/>
    </location>
</feature>
<dbReference type="Pfam" id="PF17820">
    <property type="entry name" value="PDZ_6"/>
    <property type="match status" value="1"/>
</dbReference>